<sequence length="37" mass="3954" precursor="true">MTRKAASFPRGRALPVAGVVLALLVGWYLAALLGNWN</sequence>
<evidence type="ECO:0000313" key="3">
    <source>
        <dbReference type="Proteomes" id="UP000004382"/>
    </source>
</evidence>
<protein>
    <submittedName>
        <fullName evidence="2">ABC family transporter permease protein</fullName>
    </submittedName>
</protein>
<comment type="caution">
    <text evidence="2">The sequence shown here is derived from an EMBL/GenBank/DDBJ whole genome shotgun (WGS) entry which is preliminary data.</text>
</comment>
<organism evidence="2 3">
    <name type="scientific">Methylorubrum extorquens DSM 13060</name>
    <dbReference type="NCBI Taxonomy" id="882800"/>
    <lineage>
        <taxon>Bacteria</taxon>
        <taxon>Pseudomonadati</taxon>
        <taxon>Pseudomonadota</taxon>
        <taxon>Alphaproteobacteria</taxon>
        <taxon>Hyphomicrobiales</taxon>
        <taxon>Methylobacteriaceae</taxon>
        <taxon>Methylorubrum</taxon>
    </lineage>
</organism>
<name>H1KVR7_METEX</name>
<feature type="non-terminal residue" evidence="2">
    <location>
        <position position="37"/>
    </location>
</feature>
<accession>H1KVR7</accession>
<evidence type="ECO:0000313" key="2">
    <source>
        <dbReference type="EMBL" id="EHP72312.1"/>
    </source>
</evidence>
<reference evidence="2 3" key="1">
    <citation type="submission" date="2011-09" db="EMBL/GenBank/DDBJ databases">
        <title>The draft genome of Methylobacterium extorquens DSM 13060.</title>
        <authorList>
            <consortium name="US DOE Joint Genome Institute (JGI-PGF)"/>
            <person name="Lucas S."/>
            <person name="Han J."/>
            <person name="Lapidus A."/>
            <person name="Cheng J.-F."/>
            <person name="Goodwin L."/>
            <person name="Pitluck S."/>
            <person name="Peters L."/>
            <person name="Land M.L."/>
            <person name="Hauser L."/>
            <person name="Koskimaki J."/>
            <person name="Halonen O."/>
            <person name="Pirttila A."/>
            <person name="Frank C."/>
            <person name="Woyke T.J."/>
        </authorList>
    </citation>
    <scope>NUCLEOTIDE SEQUENCE [LARGE SCALE GENOMIC DNA]</scope>
    <source>
        <strain evidence="2 3">DSM 13060</strain>
    </source>
</reference>
<dbReference type="Proteomes" id="UP000004382">
    <property type="component" value="Unassembled WGS sequence"/>
</dbReference>
<proteinExistence type="predicted"/>
<keyword evidence="1" id="KW-1133">Transmembrane helix</keyword>
<dbReference type="EMBL" id="AGJK01000539">
    <property type="protein sequence ID" value="EHP72312.1"/>
    <property type="molecule type" value="Genomic_DNA"/>
</dbReference>
<feature type="transmembrane region" description="Helical" evidence="1">
    <location>
        <begin position="12"/>
        <end position="33"/>
    </location>
</feature>
<keyword evidence="1" id="KW-0472">Membrane</keyword>
<dbReference type="AlphaFoldDB" id="H1KVR7"/>
<gene>
    <name evidence="2" type="ORF">MetexDRAFT_6730</name>
</gene>
<evidence type="ECO:0000256" key="1">
    <source>
        <dbReference type="SAM" id="Phobius"/>
    </source>
</evidence>
<keyword evidence="1" id="KW-0812">Transmembrane</keyword>